<keyword evidence="7" id="KW-1185">Reference proteome</keyword>
<keyword evidence="2 5" id="KW-0812">Transmembrane</keyword>
<keyword evidence="3 5" id="KW-1133">Transmembrane helix</keyword>
<dbReference type="RefSeq" id="WP_198568264.1">
    <property type="nucleotide sequence ID" value="NZ_CP066167.1"/>
</dbReference>
<feature type="transmembrane region" description="Helical" evidence="5">
    <location>
        <begin position="35"/>
        <end position="56"/>
    </location>
</feature>
<comment type="subcellular location">
    <subcellularLocation>
        <location evidence="1">Membrane</location>
        <topology evidence="1">Multi-pass membrane protein</topology>
    </subcellularLocation>
</comment>
<gene>
    <name evidence="6" type="ORF">I6N98_10180</name>
</gene>
<organism evidence="6 7">
    <name type="scientific">Spongiibacter nanhainus</name>
    <dbReference type="NCBI Taxonomy" id="2794344"/>
    <lineage>
        <taxon>Bacteria</taxon>
        <taxon>Pseudomonadati</taxon>
        <taxon>Pseudomonadota</taxon>
        <taxon>Gammaproteobacteria</taxon>
        <taxon>Cellvibrionales</taxon>
        <taxon>Spongiibacteraceae</taxon>
        <taxon>Spongiibacter</taxon>
    </lineage>
</organism>
<dbReference type="GO" id="GO:0009403">
    <property type="term" value="P:toxin biosynthetic process"/>
    <property type="evidence" value="ECO:0007669"/>
    <property type="project" value="InterPro"/>
</dbReference>
<keyword evidence="4 5" id="KW-0472">Membrane</keyword>
<dbReference type="InterPro" id="IPR003825">
    <property type="entry name" value="Colicin-V_CvpA"/>
</dbReference>
<name>A0A7T4UP81_9GAMM</name>
<feature type="transmembrane region" description="Helical" evidence="5">
    <location>
        <begin position="7"/>
        <end position="29"/>
    </location>
</feature>
<evidence type="ECO:0000256" key="2">
    <source>
        <dbReference type="ARBA" id="ARBA00022692"/>
    </source>
</evidence>
<evidence type="ECO:0000256" key="5">
    <source>
        <dbReference type="SAM" id="Phobius"/>
    </source>
</evidence>
<feature type="transmembrane region" description="Helical" evidence="5">
    <location>
        <begin position="104"/>
        <end position="129"/>
    </location>
</feature>
<evidence type="ECO:0000256" key="1">
    <source>
        <dbReference type="ARBA" id="ARBA00004141"/>
    </source>
</evidence>
<reference evidence="6 7" key="1">
    <citation type="submission" date="2020-12" db="EMBL/GenBank/DDBJ databases">
        <authorList>
            <person name="Shan Y."/>
        </authorList>
    </citation>
    <scope>NUCLEOTIDE SEQUENCE [LARGE SCALE GENOMIC DNA]</scope>
    <source>
        <strain evidence="7">csc3.9</strain>
    </source>
</reference>
<feature type="transmembrane region" description="Helical" evidence="5">
    <location>
        <begin position="68"/>
        <end position="92"/>
    </location>
</feature>
<dbReference type="Proteomes" id="UP000596063">
    <property type="component" value="Chromosome"/>
</dbReference>
<accession>A0A7T4UP81</accession>
<protein>
    <submittedName>
        <fullName evidence="6">CvpA family protein</fullName>
    </submittedName>
</protein>
<evidence type="ECO:0000313" key="7">
    <source>
        <dbReference type="Proteomes" id="UP000596063"/>
    </source>
</evidence>
<proteinExistence type="predicted"/>
<dbReference type="PANTHER" id="PTHR36926:SF1">
    <property type="entry name" value="COLICIN V PRODUCTION PROTEIN"/>
    <property type="match status" value="1"/>
</dbReference>
<dbReference type="EMBL" id="CP066167">
    <property type="protein sequence ID" value="QQD16763.1"/>
    <property type="molecule type" value="Genomic_DNA"/>
</dbReference>
<dbReference type="GO" id="GO:0016020">
    <property type="term" value="C:membrane"/>
    <property type="evidence" value="ECO:0007669"/>
    <property type="project" value="UniProtKB-SubCell"/>
</dbReference>
<dbReference type="AlphaFoldDB" id="A0A7T4UP81"/>
<dbReference type="Pfam" id="PF02674">
    <property type="entry name" value="Colicin_V"/>
    <property type="match status" value="1"/>
</dbReference>
<evidence type="ECO:0000256" key="3">
    <source>
        <dbReference type="ARBA" id="ARBA00022989"/>
    </source>
</evidence>
<dbReference type="InterPro" id="IPR052719">
    <property type="entry name" value="CvpA-like"/>
</dbReference>
<dbReference type="PANTHER" id="PTHR36926">
    <property type="entry name" value="COLICIN V PRODUCTION PROTEIN"/>
    <property type="match status" value="1"/>
</dbReference>
<evidence type="ECO:0000313" key="6">
    <source>
        <dbReference type="EMBL" id="QQD16763.1"/>
    </source>
</evidence>
<sequence>MLTSFNWADWVIVAIIVVSALISLLRGFVKEALSLLSWALAFFVAVAFHQPMVSLLESSVGKPYVRDILAYVILFAGTLVLGSLATYLISMIVKRTGLSGTDRLLGMIFGTARGVIVVLASVILLPSLLSGIQQDEWWRSSQLIPEFLLMTDWSQQTFNDLLQWASSLLASHR</sequence>
<evidence type="ECO:0000256" key="4">
    <source>
        <dbReference type="ARBA" id="ARBA00023136"/>
    </source>
</evidence>
<dbReference type="KEGG" id="snan:I6N98_10180"/>